<gene>
    <name evidence="1" type="ORF">SAMN04488069_1342</name>
</gene>
<evidence type="ECO:0000313" key="1">
    <source>
        <dbReference type="EMBL" id="SDZ00904.1"/>
    </source>
</evidence>
<protein>
    <submittedName>
        <fullName evidence="1">Uncharacterized protein</fullName>
    </submittedName>
</protein>
<evidence type="ECO:0000313" key="2">
    <source>
        <dbReference type="Proteomes" id="UP000199249"/>
    </source>
</evidence>
<proteinExistence type="predicted"/>
<sequence>MIYYLPVRFSWHRLVPVLGLLALGSCTPPEQTHVDLLVWVVANNTPDTLVVTVRYPLDSTQLTIADASHLQRVWHIDSAAYEGRGFLRHPLRRLSRHQSKWYQVDTHQSEVNPFLDDTPKVYAGRLDSLSAWIHFGANTLATYKPTGRVAHIDQLHGIITYSIAPYQKQVLTTDLGLNPDSKAIVALSLTQDNTSRILLPGSSLATLFHAVENLPTKDYNLHQRQLTIGPTLQVEE</sequence>
<dbReference type="AlphaFoldDB" id="A0A1H3PIH2"/>
<reference evidence="2" key="1">
    <citation type="submission" date="2016-10" db="EMBL/GenBank/DDBJ databases">
        <authorList>
            <person name="Varghese N."/>
            <person name="Submissions S."/>
        </authorList>
    </citation>
    <scope>NUCLEOTIDE SEQUENCE [LARGE SCALE GENOMIC DNA]</scope>
    <source>
        <strain evidence="2">CGMCC 1.8975</strain>
    </source>
</reference>
<organism evidence="1 2">
    <name type="scientific">Hymenobacter psychrophilus</name>
    <dbReference type="NCBI Taxonomy" id="651662"/>
    <lineage>
        <taxon>Bacteria</taxon>
        <taxon>Pseudomonadati</taxon>
        <taxon>Bacteroidota</taxon>
        <taxon>Cytophagia</taxon>
        <taxon>Cytophagales</taxon>
        <taxon>Hymenobacteraceae</taxon>
        <taxon>Hymenobacter</taxon>
    </lineage>
</organism>
<dbReference type="EMBL" id="FNOV01000034">
    <property type="protein sequence ID" value="SDZ00904.1"/>
    <property type="molecule type" value="Genomic_DNA"/>
</dbReference>
<accession>A0A1H3PIH2</accession>
<name>A0A1H3PIH2_9BACT</name>
<keyword evidence="2" id="KW-1185">Reference proteome</keyword>
<dbReference type="Proteomes" id="UP000199249">
    <property type="component" value="Unassembled WGS sequence"/>
</dbReference>